<comment type="caution">
    <text evidence="4">The sequence shown here is derived from an EMBL/GenBank/DDBJ whole genome shotgun (WGS) entry which is preliminary data.</text>
</comment>
<feature type="domain" description="Outer membrane protein beta-barrel" evidence="3">
    <location>
        <begin position="8"/>
        <end position="156"/>
    </location>
</feature>
<protein>
    <submittedName>
        <fullName evidence="4">Porin family protein</fullName>
    </submittedName>
</protein>
<accession>A0A9Q3S013</accession>
<dbReference type="Pfam" id="PF13505">
    <property type="entry name" value="OMP_b-brl"/>
    <property type="match status" value="1"/>
</dbReference>
<evidence type="ECO:0000256" key="2">
    <source>
        <dbReference type="SAM" id="SignalP"/>
    </source>
</evidence>
<evidence type="ECO:0000259" key="3">
    <source>
        <dbReference type="Pfam" id="PF13505"/>
    </source>
</evidence>
<organism evidence="4 5">
    <name type="scientific">Qipengyuania aquimaris</name>
    <dbReference type="NCBI Taxonomy" id="255984"/>
    <lineage>
        <taxon>Bacteria</taxon>
        <taxon>Pseudomonadati</taxon>
        <taxon>Pseudomonadota</taxon>
        <taxon>Alphaproteobacteria</taxon>
        <taxon>Sphingomonadales</taxon>
        <taxon>Erythrobacteraceae</taxon>
        <taxon>Qipengyuania</taxon>
    </lineage>
</organism>
<sequence length="156" mass="16195">MRKFALLAAVAAAAVATPAAAEDEGGEVRAEVRGGVIWVEDFSEATLGAAVGYDFDLGETAFAGVELSGDKILVDGADVLVGTTARLGLKVGDDGKLFATGGYDFTLTDDGGDAWHLGAGYHHKLGDSLYLGAEYRHYFDDFVDADAVNAVVGLTF</sequence>
<keyword evidence="1 2" id="KW-0732">Signal</keyword>
<gene>
    <name evidence="4" type="ORF">KUV31_03925</name>
</gene>
<dbReference type="RefSeq" id="WP_222404586.1">
    <property type="nucleotide sequence ID" value="NZ_JAHVKP010000001.1"/>
</dbReference>
<proteinExistence type="predicted"/>
<dbReference type="EMBL" id="JAHVKP010000001">
    <property type="protein sequence ID" value="MBY6217482.1"/>
    <property type="molecule type" value="Genomic_DNA"/>
</dbReference>
<dbReference type="Proteomes" id="UP000824927">
    <property type="component" value="Unassembled WGS sequence"/>
</dbReference>
<name>A0A9Q3S013_9SPHN</name>
<evidence type="ECO:0000313" key="4">
    <source>
        <dbReference type="EMBL" id="MBY6217482.1"/>
    </source>
</evidence>
<dbReference type="InterPro" id="IPR011250">
    <property type="entry name" value="OMP/PagP_B-barrel"/>
</dbReference>
<dbReference type="AlphaFoldDB" id="A0A9Q3S013"/>
<dbReference type="SUPFAM" id="SSF56925">
    <property type="entry name" value="OMPA-like"/>
    <property type="match status" value="1"/>
</dbReference>
<feature type="chain" id="PRO_5040262194" evidence="2">
    <location>
        <begin position="22"/>
        <end position="156"/>
    </location>
</feature>
<evidence type="ECO:0000256" key="1">
    <source>
        <dbReference type="ARBA" id="ARBA00022729"/>
    </source>
</evidence>
<feature type="signal peptide" evidence="2">
    <location>
        <begin position="1"/>
        <end position="21"/>
    </location>
</feature>
<reference evidence="4" key="1">
    <citation type="submission" date="2021-06" db="EMBL/GenBank/DDBJ databases">
        <title>50 bacteria genomes isolated from Dapeng, Shenzhen, China.</title>
        <authorList>
            <person name="Zheng W."/>
            <person name="Yu S."/>
            <person name="Huang Y."/>
        </authorList>
    </citation>
    <scope>NUCLEOTIDE SEQUENCE</scope>
    <source>
        <strain evidence="4">DP4N28-2</strain>
    </source>
</reference>
<evidence type="ECO:0000313" key="5">
    <source>
        <dbReference type="Proteomes" id="UP000824927"/>
    </source>
</evidence>
<dbReference type="InterPro" id="IPR027385">
    <property type="entry name" value="Beta-barrel_OMP"/>
</dbReference>